<evidence type="ECO:0000313" key="2">
    <source>
        <dbReference type="EMBL" id="CAK9154984.1"/>
    </source>
</evidence>
<keyword evidence="3" id="KW-1185">Reference proteome</keyword>
<feature type="compositionally biased region" description="Polar residues" evidence="1">
    <location>
        <begin position="40"/>
        <end position="57"/>
    </location>
</feature>
<gene>
    <name evidence="2" type="ORF">ILEXP_LOCUS23355</name>
</gene>
<feature type="region of interest" description="Disordered" evidence="1">
    <location>
        <begin position="327"/>
        <end position="354"/>
    </location>
</feature>
<feature type="region of interest" description="Disordered" evidence="1">
    <location>
        <begin position="470"/>
        <end position="538"/>
    </location>
</feature>
<accession>A0ABC8SCS9</accession>
<name>A0ABC8SCS9_9AQUA</name>
<feature type="compositionally biased region" description="Basic and acidic residues" evidence="1">
    <location>
        <begin position="493"/>
        <end position="504"/>
    </location>
</feature>
<dbReference type="PANTHER" id="PTHR46807:SF1">
    <property type="entry name" value="TRANSCRIPTION FACTOR PIF3"/>
    <property type="match status" value="1"/>
</dbReference>
<feature type="compositionally biased region" description="Basic and acidic residues" evidence="1">
    <location>
        <begin position="528"/>
        <end position="538"/>
    </location>
</feature>
<proteinExistence type="predicted"/>
<evidence type="ECO:0000313" key="3">
    <source>
        <dbReference type="Proteomes" id="UP001642360"/>
    </source>
</evidence>
<dbReference type="InterPro" id="IPR044273">
    <property type="entry name" value="PIF3-like"/>
</dbReference>
<protein>
    <submittedName>
        <fullName evidence="2">Uncharacterized protein</fullName>
    </submittedName>
</protein>
<feature type="region of interest" description="Disordered" evidence="1">
    <location>
        <begin position="367"/>
        <end position="399"/>
    </location>
</feature>
<dbReference type="EMBL" id="CAUOFW020002614">
    <property type="protein sequence ID" value="CAK9154984.1"/>
    <property type="molecule type" value="Genomic_DNA"/>
</dbReference>
<evidence type="ECO:0000256" key="1">
    <source>
        <dbReference type="SAM" id="MobiDB-lite"/>
    </source>
</evidence>
<dbReference type="PANTHER" id="PTHR46807">
    <property type="entry name" value="TRANSCRIPTION FACTOR PIF3"/>
    <property type="match status" value="1"/>
</dbReference>
<sequence length="538" mass="57327">MAKSKLESTKQKATCPTDLSFVPDSDVFELVCENGQIMMQGQSSRTRKNPTFTNLPSHSPRFRDKDTGNASTSKLGKFGPMESIVNDIPMLVPSGEMGLSQDDDMLPWLNYQVDNTLQQDYYSELLPEISCVTVNEPSTQSSFRLTGKRNSCNQKLSDSQNLYVQNGVNLEQGNASKVSSSRTRELYPWLTQEGQTAFPTLGTGVSDMVGNNNTSTSQPTDCGDLLQGLASSGGFPSMNMQKQDSGLPCSTSTLLNFSHFSRPAAVVRANLQNVAPVAAPGLSHIQIMGNMNNESAAAAVVRANLQNVAPVAAPGLSHIQIMGNMNNESAAGGRSPSKSALIDPSSSLQKGMGLHSHPNLVLAKVDSKQSEIEPPAGGRSPSKSALIDPSSSLHKGMGLHSHPNLVLAKVDSKQSEIEPPLESPNAEQSDAIYQEDAIKNDKSTNEVLSASLTKGVPGGEKTVEPLIASSACSDNSVERASNDPTNTLKRKCRNTDDSDCRSGDVEEESVGARKVAPARGGIGSKRSRAAEVHNLSER</sequence>
<dbReference type="Proteomes" id="UP001642360">
    <property type="component" value="Unassembled WGS sequence"/>
</dbReference>
<organism evidence="2 3">
    <name type="scientific">Ilex paraguariensis</name>
    <name type="common">yerba mate</name>
    <dbReference type="NCBI Taxonomy" id="185542"/>
    <lineage>
        <taxon>Eukaryota</taxon>
        <taxon>Viridiplantae</taxon>
        <taxon>Streptophyta</taxon>
        <taxon>Embryophyta</taxon>
        <taxon>Tracheophyta</taxon>
        <taxon>Spermatophyta</taxon>
        <taxon>Magnoliopsida</taxon>
        <taxon>eudicotyledons</taxon>
        <taxon>Gunneridae</taxon>
        <taxon>Pentapetalae</taxon>
        <taxon>asterids</taxon>
        <taxon>campanulids</taxon>
        <taxon>Aquifoliales</taxon>
        <taxon>Aquifoliaceae</taxon>
        <taxon>Ilex</taxon>
    </lineage>
</organism>
<feature type="non-terminal residue" evidence="2">
    <location>
        <position position="538"/>
    </location>
</feature>
<comment type="caution">
    <text evidence="2">The sequence shown here is derived from an EMBL/GenBank/DDBJ whole genome shotgun (WGS) entry which is preliminary data.</text>
</comment>
<dbReference type="AlphaFoldDB" id="A0ABC8SCS9"/>
<reference evidence="2 3" key="1">
    <citation type="submission" date="2024-02" db="EMBL/GenBank/DDBJ databases">
        <authorList>
            <person name="Vignale AGUSTIN F."/>
            <person name="Sosa J E."/>
            <person name="Modenutti C."/>
        </authorList>
    </citation>
    <scope>NUCLEOTIDE SEQUENCE [LARGE SCALE GENOMIC DNA]</scope>
</reference>
<feature type="region of interest" description="Disordered" evidence="1">
    <location>
        <begin position="40"/>
        <end position="78"/>
    </location>
</feature>